<sequence length="149" mass="16060">MSLEVTLNNDIKEAMKAKDRVRLEALRGVKKEVLEAKTAKGGGGELDDTAIVKIIQKMVKQRKDAAALYKEQNREDLAEKELEEVVAISGYLPAQMSKDELTAAVKAIIEKTGATSMKEMGKVMGVASKELAGKADGKDISAVVKELLG</sequence>
<evidence type="ECO:0000313" key="1">
    <source>
        <dbReference type="EMBL" id="MBS2100324.1"/>
    </source>
</evidence>
<dbReference type="InterPro" id="IPR042184">
    <property type="entry name" value="YqeY/Aim41_N"/>
</dbReference>
<gene>
    <name evidence="1" type="ORF">KEM10_18715</name>
</gene>
<evidence type="ECO:0000313" key="2">
    <source>
        <dbReference type="Proteomes" id="UP000708576"/>
    </source>
</evidence>
<dbReference type="Proteomes" id="UP000708576">
    <property type="component" value="Unassembled WGS sequence"/>
</dbReference>
<accession>A0ABS5JZQ4</accession>
<dbReference type="SUPFAM" id="SSF89095">
    <property type="entry name" value="GatB/YqeY motif"/>
    <property type="match status" value="1"/>
</dbReference>
<dbReference type="InterPro" id="IPR003789">
    <property type="entry name" value="Asn/Gln_tRNA_amidoTrase-B-like"/>
</dbReference>
<dbReference type="InterPro" id="IPR019004">
    <property type="entry name" value="YqeY/Aim41"/>
</dbReference>
<dbReference type="Pfam" id="PF09424">
    <property type="entry name" value="YqeY"/>
    <property type="match status" value="1"/>
</dbReference>
<dbReference type="Gene3D" id="1.10.10.410">
    <property type="match status" value="1"/>
</dbReference>
<dbReference type="PANTHER" id="PTHR28055:SF1">
    <property type="entry name" value="ALTERED INHERITANCE OF MITOCHONDRIA PROTEIN 41, MITOCHONDRIAL"/>
    <property type="match status" value="1"/>
</dbReference>
<reference evidence="1 2" key="1">
    <citation type="journal article" date="2015" name="Int. J. Syst. Evol. Microbiol.">
        <title>Carboxylicivirga linearis sp. nov., isolated from a sea cucumber culture pond.</title>
        <authorList>
            <person name="Wang F.Q."/>
            <person name="Zhou Y.X."/>
            <person name="Lin X.Z."/>
            <person name="Chen G.J."/>
            <person name="Du Z.J."/>
        </authorList>
    </citation>
    <scope>NUCLEOTIDE SEQUENCE [LARGE SCALE GENOMIC DNA]</scope>
    <source>
        <strain evidence="1 2">FB218</strain>
    </source>
</reference>
<dbReference type="InterPro" id="IPR023168">
    <property type="entry name" value="GatB_Yqey_C_2"/>
</dbReference>
<proteinExistence type="predicted"/>
<dbReference type="RefSeq" id="WP_212217944.1">
    <property type="nucleotide sequence ID" value="NZ_JAGUCO010000021.1"/>
</dbReference>
<name>A0ABS5JZQ4_9BACT</name>
<dbReference type="EMBL" id="JAGUCO010000021">
    <property type="protein sequence ID" value="MBS2100324.1"/>
    <property type="molecule type" value="Genomic_DNA"/>
</dbReference>
<protein>
    <submittedName>
        <fullName evidence="1">GatB/YqeY domain-containing protein</fullName>
    </submittedName>
</protein>
<comment type="caution">
    <text evidence="1">The sequence shown here is derived from an EMBL/GenBank/DDBJ whole genome shotgun (WGS) entry which is preliminary data.</text>
</comment>
<keyword evidence="2" id="KW-1185">Reference proteome</keyword>
<organism evidence="1 2">
    <name type="scientific">Carboxylicivirga linearis</name>
    <dbReference type="NCBI Taxonomy" id="1628157"/>
    <lineage>
        <taxon>Bacteria</taxon>
        <taxon>Pseudomonadati</taxon>
        <taxon>Bacteroidota</taxon>
        <taxon>Bacteroidia</taxon>
        <taxon>Marinilabiliales</taxon>
        <taxon>Marinilabiliaceae</taxon>
        <taxon>Carboxylicivirga</taxon>
    </lineage>
</organism>
<dbReference type="PANTHER" id="PTHR28055">
    <property type="entry name" value="ALTERED INHERITANCE OF MITOCHONDRIA PROTEIN 41, MITOCHONDRIAL"/>
    <property type="match status" value="1"/>
</dbReference>
<dbReference type="Gene3D" id="1.10.1510.10">
    <property type="entry name" value="Uncharacterised protein YqeY/AIM41 PF09424, N-terminal domain"/>
    <property type="match status" value="1"/>
</dbReference>